<reference evidence="1 2" key="1">
    <citation type="submission" date="2010-02" db="EMBL/GenBank/DDBJ databases">
        <authorList>
            <person name="Weinstock G."/>
            <person name="Sodergren E."/>
            <person name="Clifton S."/>
            <person name="Fulton L."/>
            <person name="Fulton B."/>
            <person name="Courtney L."/>
            <person name="Fronick C."/>
            <person name="Harrison M."/>
            <person name="Strong C."/>
            <person name="Farmer C."/>
            <person name="Delahaunty K."/>
            <person name="Markovic C."/>
            <person name="Hall O."/>
            <person name="Minx P."/>
            <person name="Tomlinson C."/>
            <person name="Mitreva M."/>
            <person name="Nelson J."/>
            <person name="Hou S."/>
            <person name="Wollam A."/>
            <person name="Pepin K.H."/>
            <person name="Johnson M."/>
            <person name="Bhonagiri V."/>
            <person name="Zhang X."/>
            <person name="Suruliraj S."/>
            <person name="Warren W."/>
            <person name="Chinwalla A."/>
            <person name="Mardis E.R."/>
            <person name="Wilson R.K."/>
        </authorList>
    </citation>
    <scope>NUCLEOTIDE SEQUENCE [LARGE SCALE GENOMIC DNA]</scope>
    <source>
        <strain evidence="1 2">DSM 20213</strain>
    </source>
</reference>
<protein>
    <submittedName>
        <fullName evidence="1">Uncharacterized protein</fullName>
    </submittedName>
</protein>
<proteinExistence type="predicted"/>
<dbReference type="Proteomes" id="UP000003191">
    <property type="component" value="Unassembled WGS sequence"/>
</dbReference>
<evidence type="ECO:0000313" key="2">
    <source>
        <dbReference type="Proteomes" id="UP000003191"/>
    </source>
</evidence>
<comment type="caution">
    <text evidence="1">The sequence shown here is derived from an EMBL/GenBank/DDBJ whole genome shotgun (WGS) entry which is preliminary data.</text>
</comment>
<name>D4BN17_BIFBR</name>
<keyword evidence="2" id="KW-1185">Reference proteome</keyword>
<dbReference type="PATRIC" id="fig|518634.20.peg.507"/>
<gene>
    <name evidence="1" type="ORF">BIFBRE_03465</name>
</gene>
<evidence type="ECO:0000313" key="1">
    <source>
        <dbReference type="EMBL" id="EFE89054.1"/>
    </source>
</evidence>
<dbReference type="STRING" id="1685.RY69_1467"/>
<dbReference type="KEGG" id="bbrd:BBBR_0481"/>
<dbReference type="HOGENOM" id="CLU_2731903_0_0_11"/>
<dbReference type="EMBL" id="ACCG02000009">
    <property type="protein sequence ID" value="EFE89054.1"/>
    <property type="molecule type" value="Genomic_DNA"/>
</dbReference>
<organism evidence="1 2">
    <name type="scientific">Bifidobacterium breve DSM 20213 = JCM 1192</name>
    <dbReference type="NCBI Taxonomy" id="518634"/>
    <lineage>
        <taxon>Bacteria</taxon>
        <taxon>Bacillati</taxon>
        <taxon>Actinomycetota</taxon>
        <taxon>Actinomycetes</taxon>
        <taxon>Bifidobacteriales</taxon>
        <taxon>Bifidobacteriaceae</taxon>
        <taxon>Bifidobacterium</taxon>
    </lineage>
</organism>
<dbReference type="AlphaFoldDB" id="D4BN17"/>
<accession>D4BN17</accession>
<sequence length="71" mass="8142">MSSTAQHHTDWLPSPPIYFDDFDDIGRRIANRFDEVFPPAAHVRQDYSLRYGGRTIENPTDIGDCVCRDVS</sequence>